<reference evidence="2 4" key="2">
    <citation type="submission" date="2018-01" db="EMBL/GenBank/DDBJ databases">
        <title>Whole genome sequence of Azospirillum brasilense REC3 isolated from strawberry roots.</title>
        <authorList>
            <person name="Fontana C.A."/>
            <person name="Salazar S.M."/>
            <person name="Bassi D."/>
            <person name="Puglisi E."/>
            <person name="Lovaisa N.C."/>
            <person name="Toffoli L.M."/>
            <person name="Pedraza R."/>
            <person name="Cocconcelli P.S."/>
        </authorList>
    </citation>
    <scope>NUCLEOTIDE SEQUENCE [LARGE SCALE GENOMIC DNA]</scope>
    <source>
        <strain evidence="2 4">REC3</strain>
        <plasmid evidence="2">p39unnamed</plasmid>
    </source>
</reference>
<accession>A0A2K1FRI6</accession>
<protein>
    <recommendedName>
        <fullName evidence="5">DUF1127 domain-containing protein</fullName>
    </recommendedName>
</protein>
<evidence type="ECO:0000313" key="1">
    <source>
        <dbReference type="EMBL" id="AIB13239.1"/>
    </source>
</evidence>
<dbReference type="AlphaFoldDB" id="A0A060DQJ3"/>
<reference evidence="1 3" key="1">
    <citation type="journal article" date="2014" name="Genome Announc.">
        <title>Complete Genome Sequence of the Model Rhizosphere Strain Azospirillum brasilense Az39, Successfully Applied in Agriculture.</title>
        <authorList>
            <person name="Rivera D."/>
            <person name="Revale S."/>
            <person name="Molina R."/>
            <person name="Gualpa J."/>
            <person name="Puente M."/>
            <person name="Maroniche G."/>
            <person name="Paris G."/>
            <person name="Baker D."/>
            <person name="Clavijo B."/>
            <person name="McLay K."/>
            <person name="Spaepen S."/>
            <person name="Perticari A."/>
            <person name="Vazquez M."/>
            <person name="Wisniewski-Dye F."/>
            <person name="Watkins C."/>
            <person name="Martinez-Abarca F."/>
            <person name="Vanderleyden J."/>
            <person name="Cassan F."/>
        </authorList>
    </citation>
    <scope>NUCLEOTIDE SEQUENCE [LARGE SCALE GENOMIC DNA]</scope>
    <source>
        <strain evidence="1 3">Az39</strain>
        <plasmid evidence="1">AbAZ39_p1</plasmid>
    </source>
</reference>
<gene>
    <name evidence="1" type="ORF">ABAZ39_14855</name>
    <name evidence="2" type="ORF">C1S70_30410</name>
</gene>
<evidence type="ECO:0000313" key="4">
    <source>
        <dbReference type="Proteomes" id="UP000236268"/>
    </source>
</evidence>
<dbReference type="RefSeq" id="WP_040133790.1">
    <property type="nucleotide sequence ID" value="NZ_CP007794.1"/>
</dbReference>
<dbReference type="Proteomes" id="UP000027186">
    <property type="component" value="Plasmid AbAZ39_p1"/>
</dbReference>
<evidence type="ECO:0000313" key="2">
    <source>
        <dbReference type="EMBL" id="PNQ95152.1"/>
    </source>
</evidence>
<geneLocation type="plasmid" evidence="2">
    <name>p39unnamed</name>
</geneLocation>
<dbReference type="EMBL" id="POWG01000059">
    <property type="protein sequence ID" value="PNQ95152.1"/>
    <property type="molecule type" value="Genomic_DNA"/>
</dbReference>
<dbReference type="KEGG" id="abq:ABAZ39_14855"/>
<dbReference type="EMBL" id="CP007794">
    <property type="protein sequence ID" value="AIB13239.1"/>
    <property type="molecule type" value="Genomic_DNA"/>
</dbReference>
<evidence type="ECO:0000313" key="3">
    <source>
        <dbReference type="Proteomes" id="UP000027186"/>
    </source>
</evidence>
<organism evidence="1 3">
    <name type="scientific">Azospirillum argentinense</name>
    <dbReference type="NCBI Taxonomy" id="2970906"/>
    <lineage>
        <taxon>Bacteria</taxon>
        <taxon>Pseudomonadati</taxon>
        <taxon>Pseudomonadota</taxon>
        <taxon>Alphaproteobacteria</taxon>
        <taxon>Rhodospirillales</taxon>
        <taxon>Azospirillaceae</taxon>
        <taxon>Azospirillum</taxon>
    </lineage>
</organism>
<name>A0A060DQJ3_9PROT</name>
<keyword evidence="1" id="KW-0614">Plasmid</keyword>
<geneLocation type="plasmid" evidence="1 3">
    <name>AbAZ39_p1</name>
</geneLocation>
<sequence length="73" mass="8054">MAYTTASHTDQDGALSGIVKGVREFVSAWFETSAAYIVYRELSALSTAELAARDLRREDIGRAAMDLPTLMRE</sequence>
<proteinExistence type="predicted"/>
<evidence type="ECO:0008006" key="5">
    <source>
        <dbReference type="Google" id="ProtNLM"/>
    </source>
</evidence>
<accession>A0A060DQJ3</accession>
<dbReference type="Proteomes" id="UP000236268">
    <property type="component" value="Unassembled WGS sequence"/>
</dbReference>
<dbReference type="OrthoDB" id="9949278at2"/>